<name>A0ABW5Z408_9FLAO</name>
<keyword evidence="2" id="KW-1185">Reference proteome</keyword>
<accession>A0ABW5Z408</accession>
<dbReference type="EMBL" id="JBHUOL010000006">
    <property type="protein sequence ID" value="MFD2907560.1"/>
    <property type="molecule type" value="Genomic_DNA"/>
</dbReference>
<comment type="caution">
    <text evidence="1">The sequence shown here is derived from an EMBL/GenBank/DDBJ whole genome shotgun (WGS) entry which is preliminary data.</text>
</comment>
<dbReference type="InterPro" id="IPR036412">
    <property type="entry name" value="HAD-like_sf"/>
</dbReference>
<evidence type="ECO:0000313" key="2">
    <source>
        <dbReference type="Proteomes" id="UP001597549"/>
    </source>
</evidence>
<dbReference type="Gene3D" id="3.40.50.1000">
    <property type="entry name" value="HAD superfamily/HAD-like"/>
    <property type="match status" value="1"/>
</dbReference>
<dbReference type="RefSeq" id="WP_379803883.1">
    <property type="nucleotide sequence ID" value="NZ_JBHUOL010000006.1"/>
</dbReference>
<proteinExistence type="predicted"/>
<dbReference type="InterPro" id="IPR023214">
    <property type="entry name" value="HAD_sf"/>
</dbReference>
<evidence type="ECO:0000313" key="1">
    <source>
        <dbReference type="EMBL" id="MFD2907560.1"/>
    </source>
</evidence>
<dbReference type="SUPFAM" id="SSF56784">
    <property type="entry name" value="HAD-like"/>
    <property type="match status" value="1"/>
</dbReference>
<dbReference type="Proteomes" id="UP001597549">
    <property type="component" value="Unassembled WGS sequence"/>
</dbReference>
<reference evidence="2" key="1">
    <citation type="journal article" date="2019" name="Int. J. Syst. Evol. Microbiol.">
        <title>The Global Catalogue of Microorganisms (GCM) 10K type strain sequencing project: providing services to taxonomists for standard genome sequencing and annotation.</title>
        <authorList>
            <consortium name="The Broad Institute Genomics Platform"/>
            <consortium name="The Broad Institute Genome Sequencing Center for Infectious Disease"/>
            <person name="Wu L."/>
            <person name="Ma J."/>
        </authorList>
    </citation>
    <scope>NUCLEOTIDE SEQUENCE [LARGE SCALE GENOMIC DNA]</scope>
    <source>
        <strain evidence="2">KCTC 52644</strain>
    </source>
</reference>
<sequence>MDFYLTKNNSQNRLLEEYQNHGSLVVAFDFDDTVYDFHKKNRVYTDVITLIRKLKTINCYLICWTGQEDLEFVANYLMANDIPFDSINENPPFHKLKSKKIYANAYLDDRAGLHQVYTELNYLTENV</sequence>
<protein>
    <submittedName>
        <fullName evidence="1">Uncharacterized protein</fullName>
    </submittedName>
</protein>
<organism evidence="1 2">
    <name type="scientific">Flavobacterium ardleyense</name>
    <dbReference type="NCBI Taxonomy" id="2038737"/>
    <lineage>
        <taxon>Bacteria</taxon>
        <taxon>Pseudomonadati</taxon>
        <taxon>Bacteroidota</taxon>
        <taxon>Flavobacteriia</taxon>
        <taxon>Flavobacteriales</taxon>
        <taxon>Flavobacteriaceae</taxon>
        <taxon>Flavobacterium</taxon>
    </lineage>
</organism>
<gene>
    <name evidence="1" type="ORF">ACFSX9_02315</name>
</gene>